<reference evidence="1" key="1">
    <citation type="submission" date="2018-05" db="EMBL/GenBank/DDBJ databases">
        <authorList>
            <person name="Lanie J.A."/>
            <person name="Ng W.-L."/>
            <person name="Kazmierczak K.M."/>
            <person name="Andrzejewski T.M."/>
            <person name="Davidsen T.M."/>
            <person name="Wayne K.J."/>
            <person name="Tettelin H."/>
            <person name="Glass J.I."/>
            <person name="Rusch D."/>
            <person name="Podicherti R."/>
            <person name="Tsui H.-C.T."/>
            <person name="Winkler M.E."/>
        </authorList>
    </citation>
    <scope>NUCLEOTIDE SEQUENCE</scope>
</reference>
<dbReference type="PROSITE" id="PS00018">
    <property type="entry name" value="EF_HAND_1"/>
    <property type="match status" value="1"/>
</dbReference>
<gene>
    <name evidence="1" type="ORF">METZ01_LOCUS274155</name>
</gene>
<dbReference type="InterPro" id="IPR018247">
    <property type="entry name" value="EF_Hand_1_Ca_BS"/>
</dbReference>
<organism evidence="1">
    <name type="scientific">marine metagenome</name>
    <dbReference type="NCBI Taxonomy" id="408172"/>
    <lineage>
        <taxon>unclassified sequences</taxon>
        <taxon>metagenomes</taxon>
        <taxon>ecological metagenomes</taxon>
    </lineage>
</organism>
<evidence type="ECO:0000313" key="1">
    <source>
        <dbReference type="EMBL" id="SVC21301.1"/>
    </source>
</evidence>
<dbReference type="SUPFAM" id="SSF47473">
    <property type="entry name" value="EF-hand"/>
    <property type="match status" value="1"/>
</dbReference>
<dbReference type="AlphaFoldDB" id="A0A382KF18"/>
<accession>A0A382KF18</accession>
<proteinExistence type="predicted"/>
<sequence>MYHKLIAMVTIAVVITSFSQASAKELNSAELKSLFSDTTVNWTNQKGITVTLSLKSDGSAKVLAVTPQGEVRREGKWWIKEPNIHCLKWVNRKKNICRRIGNVEESGEGWTTNRKGITWTITKIKKPISKAELILQDMIYGSDLRAFETLQKTLETNCKQNIKCAFDNVWTYLDISGDDHLSLAEISRFQRNIVKLVAVQQKKKKEEIAAMNIASIIFFPITASSVLHSFDYNNDGLLSKNEVFSETEFAKFVGVDAKTLATGFNVQSLFKQLQDSMKLITKLAPK</sequence>
<evidence type="ECO:0008006" key="2">
    <source>
        <dbReference type="Google" id="ProtNLM"/>
    </source>
</evidence>
<name>A0A382KF18_9ZZZZ</name>
<dbReference type="EMBL" id="UINC01079366">
    <property type="protein sequence ID" value="SVC21301.1"/>
    <property type="molecule type" value="Genomic_DNA"/>
</dbReference>
<dbReference type="InterPro" id="IPR011992">
    <property type="entry name" value="EF-hand-dom_pair"/>
</dbReference>
<protein>
    <recommendedName>
        <fullName evidence="2">EF-hand domain-containing protein</fullName>
    </recommendedName>
</protein>